<name>A0A1Y2K9P4_9PROT</name>
<dbReference type="EMBL" id="LVJN01000014">
    <property type="protein sequence ID" value="OSM07333.1"/>
    <property type="molecule type" value="Genomic_DNA"/>
</dbReference>
<comment type="caution">
    <text evidence="1">The sequence shown here is derived from an EMBL/GenBank/DDBJ whole genome shotgun (WGS) entry which is preliminary data.</text>
</comment>
<evidence type="ECO:0000313" key="2">
    <source>
        <dbReference type="Proteomes" id="UP000194003"/>
    </source>
</evidence>
<dbReference type="Proteomes" id="UP000194003">
    <property type="component" value="Unassembled WGS sequence"/>
</dbReference>
<gene>
    <name evidence="1" type="ORF">MAIT1_04448</name>
</gene>
<dbReference type="Gene3D" id="2.30.42.60">
    <property type="match status" value="1"/>
</dbReference>
<dbReference type="SUPFAM" id="SSF50156">
    <property type="entry name" value="PDZ domain-like"/>
    <property type="match status" value="1"/>
</dbReference>
<proteinExistence type="predicted"/>
<reference evidence="1 2" key="1">
    <citation type="journal article" date="2016" name="BMC Genomics">
        <title>Combined genomic and structural analyses of a cultured magnetotactic bacterium reveals its niche adaptation to a dynamic environment.</title>
        <authorList>
            <person name="Araujo A.C."/>
            <person name="Morillo V."/>
            <person name="Cypriano J."/>
            <person name="Teixeira L.C."/>
            <person name="Leao P."/>
            <person name="Lyra S."/>
            <person name="Almeida L.G."/>
            <person name="Bazylinski D.A."/>
            <person name="Vasconcellos A.T."/>
            <person name="Abreu F."/>
            <person name="Lins U."/>
        </authorList>
    </citation>
    <scope>NUCLEOTIDE SEQUENCE [LARGE SCALE GENOMIC DNA]</scope>
    <source>
        <strain evidence="1 2">IT-1</strain>
    </source>
</reference>
<dbReference type="InterPro" id="IPR036034">
    <property type="entry name" value="PDZ_sf"/>
</dbReference>
<protein>
    <recommendedName>
        <fullName evidence="3">PDZ domain-containing protein</fullName>
    </recommendedName>
</protein>
<accession>A0A1Y2K9P4</accession>
<dbReference type="STRING" id="1434232.MAIT1_04448"/>
<organism evidence="1 2">
    <name type="scientific">Magnetofaba australis IT-1</name>
    <dbReference type="NCBI Taxonomy" id="1434232"/>
    <lineage>
        <taxon>Bacteria</taxon>
        <taxon>Pseudomonadati</taxon>
        <taxon>Pseudomonadota</taxon>
        <taxon>Magnetococcia</taxon>
        <taxon>Magnetococcales</taxon>
        <taxon>Magnetococcaceae</taxon>
        <taxon>Magnetofaba</taxon>
    </lineage>
</organism>
<evidence type="ECO:0000313" key="1">
    <source>
        <dbReference type="EMBL" id="OSM07333.1"/>
    </source>
</evidence>
<dbReference type="Gene3D" id="2.30.30.830">
    <property type="match status" value="1"/>
</dbReference>
<dbReference type="AlphaFoldDB" id="A0A1Y2K9P4"/>
<keyword evidence="2" id="KW-1185">Reference proteome</keyword>
<evidence type="ECO:0008006" key="3">
    <source>
        <dbReference type="Google" id="ProtNLM"/>
    </source>
</evidence>
<sequence length="343" mass="36982">MKRAKASSLSMKQAQSLMRACLAATVLTLAGGIALLFGVEPVTTEKIDVIPAAQREITDAFYGAPQFAALISAQRTSPFEFDRHQLRDITLRPVVVAPTKTETKSAPPPPPPPKPDIQGLALLGSMPGERISYALISDSRQGGVTLVVTPGQSLRNAQVEQVLPDRVIVALGEQRETLRLPKVRGSLETAEMAKRMASDWGWIAGRSEAGVSPLQAKRDVALPNSAMAQENPRQTLSLEERVRSYKRSQQSAKSLGIAGRLLSRQQAREQGLAGQAIEVTSVKRAQSPFQSGDLIVKVGGEPVVSLWRTTRQVRASKQDQLVVSVLRNGEQMTLTTPLVGGAE</sequence>